<gene>
    <name evidence="1" type="ORF">MILVUS5_LOCUS16678</name>
</gene>
<name>A0ACB0JT83_TRIPR</name>
<evidence type="ECO:0000313" key="1">
    <source>
        <dbReference type="EMBL" id="CAJ2648304.1"/>
    </source>
</evidence>
<comment type="caution">
    <text evidence="1">The sequence shown here is derived from an EMBL/GenBank/DDBJ whole genome shotgun (WGS) entry which is preliminary data.</text>
</comment>
<sequence>MDSPPCTPPITTPPHTPISPSTPRTPITTPRTPISPSTPRTPITTPRTPPLSSSSLAAVVTPSPPGAPMKQRKIYSTPMLHLMDRIIQEGELLLVEYRRNQNTAEARENDRKRKIRLLVSKSFFASEDKTATSDAPSPVLNGIHRLHMFLLQYHIPIPCLSNQCSQWLHKDFISEASDQQMVQLLNLT</sequence>
<reference evidence="1" key="1">
    <citation type="submission" date="2023-10" db="EMBL/GenBank/DDBJ databases">
        <authorList>
            <person name="Rodriguez Cubillos JULIANA M."/>
            <person name="De Vega J."/>
        </authorList>
    </citation>
    <scope>NUCLEOTIDE SEQUENCE</scope>
</reference>
<protein>
    <submittedName>
        <fullName evidence="1">Uncharacterized protein</fullName>
    </submittedName>
</protein>
<keyword evidence="2" id="KW-1185">Reference proteome</keyword>
<proteinExistence type="predicted"/>
<dbReference type="Proteomes" id="UP001177021">
    <property type="component" value="Unassembled WGS sequence"/>
</dbReference>
<accession>A0ACB0JT83</accession>
<evidence type="ECO:0000313" key="2">
    <source>
        <dbReference type="Proteomes" id="UP001177021"/>
    </source>
</evidence>
<organism evidence="1 2">
    <name type="scientific">Trifolium pratense</name>
    <name type="common">Red clover</name>
    <dbReference type="NCBI Taxonomy" id="57577"/>
    <lineage>
        <taxon>Eukaryota</taxon>
        <taxon>Viridiplantae</taxon>
        <taxon>Streptophyta</taxon>
        <taxon>Embryophyta</taxon>
        <taxon>Tracheophyta</taxon>
        <taxon>Spermatophyta</taxon>
        <taxon>Magnoliopsida</taxon>
        <taxon>eudicotyledons</taxon>
        <taxon>Gunneridae</taxon>
        <taxon>Pentapetalae</taxon>
        <taxon>rosids</taxon>
        <taxon>fabids</taxon>
        <taxon>Fabales</taxon>
        <taxon>Fabaceae</taxon>
        <taxon>Papilionoideae</taxon>
        <taxon>50 kb inversion clade</taxon>
        <taxon>NPAAA clade</taxon>
        <taxon>Hologalegina</taxon>
        <taxon>IRL clade</taxon>
        <taxon>Trifolieae</taxon>
        <taxon>Trifolium</taxon>
    </lineage>
</organism>
<dbReference type="EMBL" id="CASHSV030000109">
    <property type="protein sequence ID" value="CAJ2648304.1"/>
    <property type="molecule type" value="Genomic_DNA"/>
</dbReference>